<evidence type="ECO:0000313" key="1">
    <source>
        <dbReference type="EMBL" id="GAI15595.1"/>
    </source>
</evidence>
<dbReference type="EMBL" id="BARV01009386">
    <property type="protein sequence ID" value="GAI15595.1"/>
    <property type="molecule type" value="Genomic_DNA"/>
</dbReference>
<comment type="caution">
    <text evidence="1">The sequence shown here is derived from an EMBL/GenBank/DDBJ whole genome shotgun (WGS) entry which is preliminary data.</text>
</comment>
<organism evidence="1">
    <name type="scientific">marine sediment metagenome</name>
    <dbReference type="NCBI Taxonomy" id="412755"/>
    <lineage>
        <taxon>unclassified sequences</taxon>
        <taxon>metagenomes</taxon>
        <taxon>ecological metagenomes</taxon>
    </lineage>
</organism>
<gene>
    <name evidence="1" type="ORF">S06H3_18533</name>
</gene>
<feature type="non-terminal residue" evidence="1">
    <location>
        <position position="1"/>
    </location>
</feature>
<sequence>NIIFVTKNNINDFNVFDLDDYGSPSNTTLKV</sequence>
<name>X1MLM2_9ZZZZ</name>
<protein>
    <submittedName>
        <fullName evidence="1">Uncharacterized protein</fullName>
    </submittedName>
</protein>
<dbReference type="AlphaFoldDB" id="X1MLM2"/>
<proteinExistence type="predicted"/>
<accession>X1MLM2</accession>
<reference evidence="1" key="1">
    <citation type="journal article" date="2014" name="Front. Microbiol.">
        <title>High frequency of phylogenetically diverse reductive dehalogenase-homologous genes in deep subseafloor sedimentary metagenomes.</title>
        <authorList>
            <person name="Kawai M."/>
            <person name="Futagami T."/>
            <person name="Toyoda A."/>
            <person name="Takaki Y."/>
            <person name="Nishi S."/>
            <person name="Hori S."/>
            <person name="Arai W."/>
            <person name="Tsubouchi T."/>
            <person name="Morono Y."/>
            <person name="Uchiyama I."/>
            <person name="Ito T."/>
            <person name="Fujiyama A."/>
            <person name="Inagaki F."/>
            <person name="Takami H."/>
        </authorList>
    </citation>
    <scope>NUCLEOTIDE SEQUENCE</scope>
    <source>
        <strain evidence="1">Expedition CK06-06</strain>
    </source>
</reference>